<dbReference type="RefSeq" id="WP_379686375.1">
    <property type="nucleotide sequence ID" value="NZ_JBHLYW010000007.1"/>
</dbReference>
<name>A0ABV6BM81_9FLAO</name>
<organism evidence="1 2">
    <name type="scientific">Flavobacterium procerum</name>
    <dbReference type="NCBI Taxonomy" id="1455569"/>
    <lineage>
        <taxon>Bacteria</taxon>
        <taxon>Pseudomonadati</taxon>
        <taxon>Bacteroidota</taxon>
        <taxon>Flavobacteriia</taxon>
        <taxon>Flavobacteriales</taxon>
        <taxon>Flavobacteriaceae</taxon>
        <taxon>Flavobacterium</taxon>
    </lineage>
</organism>
<evidence type="ECO:0000313" key="1">
    <source>
        <dbReference type="EMBL" id="MFC0076553.1"/>
    </source>
</evidence>
<dbReference type="NCBIfam" id="TIGR04255">
    <property type="entry name" value="sporadTIGR04255"/>
    <property type="match status" value="1"/>
</dbReference>
<reference evidence="1 2" key="1">
    <citation type="submission" date="2024-09" db="EMBL/GenBank/DDBJ databases">
        <authorList>
            <person name="Sun Q."/>
            <person name="Mori K."/>
        </authorList>
    </citation>
    <scope>NUCLEOTIDE SEQUENCE [LARGE SCALE GENOMIC DNA]</scope>
    <source>
        <strain evidence="1 2">CGMCC 1.12926</strain>
    </source>
</reference>
<dbReference type="InterPro" id="IPR026349">
    <property type="entry name" value="CHP04255"/>
</dbReference>
<accession>A0ABV6BM81</accession>
<proteinExistence type="predicted"/>
<gene>
    <name evidence="1" type="ORF">ACFFLS_05855</name>
</gene>
<evidence type="ECO:0000313" key="2">
    <source>
        <dbReference type="Proteomes" id="UP001589734"/>
    </source>
</evidence>
<protein>
    <submittedName>
        <fullName evidence="1">TIGR04255 family protein</fullName>
    </submittedName>
</protein>
<keyword evidence="2" id="KW-1185">Reference proteome</keyword>
<dbReference type="Proteomes" id="UP001589734">
    <property type="component" value="Unassembled WGS sequence"/>
</dbReference>
<dbReference type="EMBL" id="JBHLYW010000007">
    <property type="protein sequence ID" value="MFC0076553.1"/>
    <property type="molecule type" value="Genomic_DNA"/>
</dbReference>
<comment type="caution">
    <text evidence="1">The sequence shown here is derived from an EMBL/GenBank/DDBJ whole genome shotgun (WGS) entry which is preliminary data.</text>
</comment>
<sequence>MLPLKITPDPLLSSTVEIRFKSNKSLNEIFISLFSEFTKDFPKFKNTGFPEGLREKNVELKYIPEYVFSNNDYSIAFNENFIAFECVSEYKLWKIYSVFLKDTVNRIKKLGLIDEIERIGVRYGSLFENISDIDEILKNSPKLTSSDFGEEFLVYMTKIIDGNTDIILRIKKDFELIDDDINKKGHLIDIDVSTCKDFDNKKIFEYIDQLHDSLKKLFFGLLKEDFIKSLNPEY</sequence>